<feature type="transmembrane region" description="Helical" evidence="1">
    <location>
        <begin position="183"/>
        <end position="209"/>
    </location>
</feature>
<dbReference type="Proteomes" id="UP000183918">
    <property type="component" value="Unassembled WGS sequence"/>
</dbReference>
<organism evidence="2 3">
    <name type="scientific">Lachnobacterium bovis DSM 14045</name>
    <dbReference type="NCBI Taxonomy" id="1122142"/>
    <lineage>
        <taxon>Bacteria</taxon>
        <taxon>Bacillati</taxon>
        <taxon>Bacillota</taxon>
        <taxon>Clostridia</taxon>
        <taxon>Lachnospirales</taxon>
        <taxon>Lachnospiraceae</taxon>
        <taxon>Lachnobacterium</taxon>
    </lineage>
</organism>
<keyword evidence="1" id="KW-1133">Transmembrane helix</keyword>
<evidence type="ECO:0000256" key="1">
    <source>
        <dbReference type="SAM" id="Phobius"/>
    </source>
</evidence>
<reference evidence="2 3" key="1">
    <citation type="submission" date="2016-10" db="EMBL/GenBank/DDBJ databases">
        <authorList>
            <person name="de Groot N.N."/>
        </authorList>
    </citation>
    <scope>NUCLEOTIDE SEQUENCE [LARGE SCALE GENOMIC DNA]</scope>
    <source>
        <strain evidence="2 3">DSM 14045</strain>
    </source>
</reference>
<evidence type="ECO:0000313" key="3">
    <source>
        <dbReference type="Proteomes" id="UP000183918"/>
    </source>
</evidence>
<dbReference type="EMBL" id="FNPG01000011">
    <property type="protein sequence ID" value="SDY23670.1"/>
    <property type="molecule type" value="Genomic_DNA"/>
</dbReference>
<dbReference type="InterPro" id="IPR005240">
    <property type="entry name" value="DUF389"/>
</dbReference>
<dbReference type="PANTHER" id="PTHR20992:SF9">
    <property type="entry name" value="AT15442P-RELATED"/>
    <property type="match status" value="1"/>
</dbReference>
<keyword evidence="3" id="KW-1185">Reference proteome</keyword>
<sequence length="250" mass="27052">MLKQILHDCFSITEDAATHNEIRDRILSGGKITGTNMSVMVCSIIIASVGLNTNSVAVIIGAMLISPLMGSLLAIAYGIESVNFKLTELHIIGLMFQIIISVCTATIYFLLSPVKTATEQIIARTQPSFFDVLVAVVGGIAGIIGQTRKDKANNIIPGVAIATALMPPLCTCGYSIANGKITMLLGALYLFVINAYFIFLSAAIVLSILEVPKVQELTDEQWLCLRKRMLRNSMIIIIPSILALYGLYIK</sequence>
<accession>A0A1H3I7M4</accession>
<feature type="transmembrane region" description="Helical" evidence="1">
    <location>
        <begin position="156"/>
        <end position="177"/>
    </location>
</feature>
<feature type="transmembrane region" description="Helical" evidence="1">
    <location>
        <begin position="126"/>
        <end position="144"/>
    </location>
</feature>
<dbReference type="AlphaFoldDB" id="A0A1H3I7M4"/>
<feature type="transmembrane region" description="Helical" evidence="1">
    <location>
        <begin position="57"/>
        <end position="79"/>
    </location>
</feature>
<keyword evidence="1" id="KW-0472">Membrane</keyword>
<feature type="transmembrane region" description="Helical" evidence="1">
    <location>
        <begin position="91"/>
        <end position="111"/>
    </location>
</feature>
<keyword evidence="1" id="KW-0812">Transmembrane</keyword>
<feature type="transmembrane region" description="Helical" evidence="1">
    <location>
        <begin position="32"/>
        <end position="51"/>
    </location>
</feature>
<evidence type="ECO:0000313" key="2">
    <source>
        <dbReference type="EMBL" id="SDY23670.1"/>
    </source>
</evidence>
<dbReference type="STRING" id="1122142.SAMN02910414_01080"/>
<protein>
    <submittedName>
        <fullName evidence="2">Uncharacterized hydrophobic domain-containing protein</fullName>
    </submittedName>
</protein>
<feature type="transmembrane region" description="Helical" evidence="1">
    <location>
        <begin position="230"/>
        <end position="249"/>
    </location>
</feature>
<gene>
    <name evidence="2" type="ORF">SAMN02910414_01080</name>
</gene>
<proteinExistence type="predicted"/>
<dbReference type="Pfam" id="PF04087">
    <property type="entry name" value="DUF389"/>
    <property type="match status" value="1"/>
</dbReference>
<dbReference type="RefSeq" id="WP_074716853.1">
    <property type="nucleotide sequence ID" value="NZ_FNPG01000011.1"/>
</dbReference>
<dbReference type="PANTHER" id="PTHR20992">
    <property type="entry name" value="AT15442P-RELATED"/>
    <property type="match status" value="1"/>
</dbReference>
<name>A0A1H3I7M4_9FIRM</name>
<dbReference type="OrthoDB" id="9790659at2"/>